<dbReference type="InterPro" id="IPR039923">
    <property type="entry name" value="Protodermal_1"/>
</dbReference>
<name>A0AAP0M9U3_9ROSI</name>
<reference evidence="1 2" key="1">
    <citation type="submission" date="2024-05" db="EMBL/GenBank/DDBJ databases">
        <title>Haplotype-resolved chromosome-level genome assembly of Huyou (Citrus changshanensis).</title>
        <authorList>
            <person name="Miao C."/>
            <person name="Chen W."/>
            <person name="Wu Y."/>
            <person name="Wang L."/>
            <person name="Zhao S."/>
            <person name="Grierson D."/>
            <person name="Xu C."/>
            <person name="Chen K."/>
        </authorList>
    </citation>
    <scope>NUCLEOTIDE SEQUENCE [LARGE SCALE GENOMIC DNA]</scope>
    <source>
        <strain evidence="1">01-14</strain>
        <tissue evidence="1">Leaf</tissue>
    </source>
</reference>
<dbReference type="Proteomes" id="UP001428341">
    <property type="component" value="Unassembled WGS sequence"/>
</dbReference>
<keyword evidence="2" id="KW-1185">Reference proteome</keyword>
<evidence type="ECO:0000313" key="1">
    <source>
        <dbReference type="EMBL" id="KAK9201503.1"/>
    </source>
</evidence>
<gene>
    <name evidence="1" type="ORF">WN944_016706</name>
</gene>
<dbReference type="AlphaFoldDB" id="A0AAP0M9U3"/>
<dbReference type="EMBL" id="JBCGBO010000005">
    <property type="protein sequence ID" value="KAK9201503.1"/>
    <property type="molecule type" value="Genomic_DNA"/>
</dbReference>
<proteinExistence type="predicted"/>
<accession>A0AAP0M9U3</accession>
<dbReference type="PANTHER" id="PTHR33210:SF16">
    <property type="entry name" value="OS04G0517000 PROTEIN"/>
    <property type="match status" value="1"/>
</dbReference>
<sequence length="257" mass="29301">MVDEAKLVAEELGIDSLCDEISFRVATKEDEKRIHLSLDSEDAIPGNRDWAVNSPASWPNKYDNGRRPARQRKVVAGKWCGRVWMSNQVHPFLVQKDPEEQELERSFHTWPTLDENFERKSETTSSAAAATTQIRRPGFLYTRIRGRCTPQFWSSRREAWPRMVPQTSTLSKVFGSRVYERFRSDLTLLESTTRNDDENAFAGLVKQGTAALLNSYARGGFPFPPWQVKTLFIQALVSKEAASRQANKFLIANQACN</sequence>
<comment type="caution">
    <text evidence="1">The sequence shown here is derived from an EMBL/GenBank/DDBJ whole genome shotgun (WGS) entry which is preliminary data.</text>
</comment>
<organism evidence="1 2">
    <name type="scientific">Citrus x changshan-huyou</name>
    <dbReference type="NCBI Taxonomy" id="2935761"/>
    <lineage>
        <taxon>Eukaryota</taxon>
        <taxon>Viridiplantae</taxon>
        <taxon>Streptophyta</taxon>
        <taxon>Embryophyta</taxon>
        <taxon>Tracheophyta</taxon>
        <taxon>Spermatophyta</taxon>
        <taxon>Magnoliopsida</taxon>
        <taxon>eudicotyledons</taxon>
        <taxon>Gunneridae</taxon>
        <taxon>Pentapetalae</taxon>
        <taxon>rosids</taxon>
        <taxon>malvids</taxon>
        <taxon>Sapindales</taxon>
        <taxon>Rutaceae</taxon>
        <taxon>Aurantioideae</taxon>
        <taxon>Citrus</taxon>
    </lineage>
</organism>
<evidence type="ECO:0000313" key="2">
    <source>
        <dbReference type="Proteomes" id="UP001428341"/>
    </source>
</evidence>
<dbReference type="PANTHER" id="PTHR33210">
    <property type="entry name" value="PROTODERMAL FACTOR 1"/>
    <property type="match status" value="1"/>
</dbReference>
<protein>
    <submittedName>
        <fullName evidence="1">Uncharacterized protein</fullName>
    </submittedName>
</protein>